<evidence type="ECO:0000313" key="9">
    <source>
        <dbReference type="Proteomes" id="UP000572817"/>
    </source>
</evidence>
<evidence type="ECO:0000256" key="5">
    <source>
        <dbReference type="PROSITE-ProRule" id="PRU01161"/>
    </source>
</evidence>
<feature type="compositionally biased region" description="Acidic residues" evidence="6">
    <location>
        <begin position="732"/>
        <end position="746"/>
    </location>
</feature>
<feature type="region of interest" description="Disordered" evidence="6">
    <location>
        <begin position="646"/>
        <end position="716"/>
    </location>
</feature>
<dbReference type="InterPro" id="IPR050301">
    <property type="entry name" value="NTE"/>
</dbReference>
<dbReference type="InterPro" id="IPR002641">
    <property type="entry name" value="PNPLA_dom"/>
</dbReference>
<evidence type="ECO:0000256" key="6">
    <source>
        <dbReference type="SAM" id="MobiDB-lite"/>
    </source>
</evidence>
<feature type="compositionally biased region" description="Basic and acidic residues" evidence="6">
    <location>
        <begin position="837"/>
        <end position="846"/>
    </location>
</feature>
<evidence type="ECO:0000313" key="8">
    <source>
        <dbReference type="EMBL" id="KAF4308096.1"/>
    </source>
</evidence>
<evidence type="ECO:0000256" key="4">
    <source>
        <dbReference type="ARBA" id="ARBA00023098"/>
    </source>
</evidence>
<accession>A0A8H4N6V8</accession>
<dbReference type="Pfam" id="PF11815">
    <property type="entry name" value="DUF3336"/>
    <property type="match status" value="1"/>
</dbReference>
<comment type="caution">
    <text evidence="8">The sequence shown here is derived from an EMBL/GenBank/DDBJ whole genome shotgun (WGS) entry which is preliminary data.</text>
</comment>
<name>A0A8H4N6V8_9PEZI</name>
<dbReference type="CDD" id="cd07230">
    <property type="entry name" value="Pat_TGL4-5_like"/>
    <property type="match status" value="1"/>
</dbReference>
<comment type="caution">
    <text evidence="5">Lacks conserved residue(s) required for the propagation of feature annotation.</text>
</comment>
<dbReference type="GO" id="GO:0006641">
    <property type="term" value="P:triglyceride metabolic process"/>
    <property type="evidence" value="ECO:0007669"/>
    <property type="project" value="UniProtKB-ARBA"/>
</dbReference>
<proteinExistence type="predicted"/>
<dbReference type="InterPro" id="IPR016035">
    <property type="entry name" value="Acyl_Trfase/lysoPLipase"/>
</dbReference>
<dbReference type="EMBL" id="WWBZ02000022">
    <property type="protein sequence ID" value="KAF4308096.1"/>
    <property type="molecule type" value="Genomic_DNA"/>
</dbReference>
<dbReference type="AlphaFoldDB" id="A0A8H4N6V8"/>
<organism evidence="8 9">
    <name type="scientific">Botryosphaeria dothidea</name>
    <dbReference type="NCBI Taxonomy" id="55169"/>
    <lineage>
        <taxon>Eukaryota</taxon>
        <taxon>Fungi</taxon>
        <taxon>Dikarya</taxon>
        <taxon>Ascomycota</taxon>
        <taxon>Pezizomycotina</taxon>
        <taxon>Dothideomycetes</taxon>
        <taxon>Dothideomycetes incertae sedis</taxon>
        <taxon>Botryosphaeriales</taxon>
        <taxon>Botryosphaeriaceae</taxon>
        <taxon>Botryosphaeria</taxon>
    </lineage>
</organism>
<evidence type="ECO:0000259" key="7">
    <source>
        <dbReference type="PROSITE" id="PS51635"/>
    </source>
</evidence>
<dbReference type="PROSITE" id="PS51635">
    <property type="entry name" value="PNPLA"/>
    <property type="match status" value="1"/>
</dbReference>
<dbReference type="Pfam" id="PF01734">
    <property type="entry name" value="Patatin"/>
    <property type="match status" value="1"/>
</dbReference>
<comment type="function">
    <text evidence="1">Probable lipid hydrolase.</text>
</comment>
<dbReference type="Gene3D" id="3.40.1090.10">
    <property type="entry name" value="Cytosolic phospholipase A2 catalytic domain"/>
    <property type="match status" value="2"/>
</dbReference>
<evidence type="ECO:0000256" key="1">
    <source>
        <dbReference type="ARBA" id="ARBA00002682"/>
    </source>
</evidence>
<dbReference type="Proteomes" id="UP000572817">
    <property type="component" value="Unassembled WGS sequence"/>
</dbReference>
<evidence type="ECO:0000256" key="2">
    <source>
        <dbReference type="ARBA" id="ARBA00022801"/>
    </source>
</evidence>
<dbReference type="PANTHER" id="PTHR14226">
    <property type="entry name" value="NEUROPATHY TARGET ESTERASE/SWISS CHEESE D.MELANOGASTER"/>
    <property type="match status" value="1"/>
</dbReference>
<dbReference type="InterPro" id="IPR021771">
    <property type="entry name" value="Triacylglycerol_lipase_N"/>
</dbReference>
<keyword evidence="3 5" id="KW-0442">Lipid degradation</keyword>
<keyword evidence="9" id="KW-1185">Reference proteome</keyword>
<dbReference type="SUPFAM" id="SSF52151">
    <property type="entry name" value="FabD/lysophospholipase-like"/>
    <property type="match status" value="1"/>
</dbReference>
<protein>
    <submittedName>
        <fullName evidence="8">Nte family protein</fullName>
    </submittedName>
</protein>
<gene>
    <name evidence="8" type="ORF">GTA08_BOTSDO04753</name>
</gene>
<reference evidence="8" key="1">
    <citation type="submission" date="2020-04" db="EMBL/GenBank/DDBJ databases">
        <title>Genome Assembly and Annotation of Botryosphaeria dothidea sdau 11-99, a Latent Pathogen of Apple Fruit Ring Rot in China.</title>
        <authorList>
            <person name="Yu C."/>
            <person name="Diao Y."/>
            <person name="Lu Q."/>
            <person name="Zhao J."/>
            <person name="Cui S."/>
            <person name="Peng C."/>
            <person name="He B."/>
            <person name="Liu H."/>
        </authorList>
    </citation>
    <scope>NUCLEOTIDE SEQUENCE [LARGE SCALE GENOMIC DNA]</scope>
    <source>
        <strain evidence="8">Sdau11-99</strain>
    </source>
</reference>
<dbReference type="GO" id="GO:0016042">
    <property type="term" value="P:lipid catabolic process"/>
    <property type="evidence" value="ECO:0007669"/>
    <property type="project" value="UniProtKB-UniRule"/>
</dbReference>
<feature type="compositionally biased region" description="Low complexity" evidence="6">
    <location>
        <begin position="820"/>
        <end position="829"/>
    </location>
</feature>
<sequence length="896" mass="98992">MHRHSQAGPADERCVSQALGLERAGRREWRVLVVAPMTNELSIPGVGSLSQLVSMAAPQHAYGSKALMSFLHDALLSRRYHTAPHDDQTARTALRPSSSHGGLLSPLVKLVRDPAGTIEDFVGGLGGQDYTQNAPELEDGNRKQILYLRLQNAENYDEWHAAAAELDELEGNNAWKQEHESSEYNYELVEARLKQLDDARISCDVQRMLFLIRTSLTRGLGGMGQLRLYRHSHVGTKALIERYIESAKQTLTALLDVSSKQGDRGLDPRYVLEQLLATRQSFGRSALLLSGGGTFGMNHIGVIKTLWETNLLPRIISGASAGSIVCAVLCTRTDAEMPAVLDEFCYGDLDVFEKEGEGGILTKAARFLKYGAIFDISHLISVMRNLLGDMTFQEAYNRTRRILNITVSSASAFELPRLLNYITAPNVIIWSAVAASCSVPLVFSAAQLQAKDPTTGEQIPWDPSPQRWIDGSVDNDLPITRLAEMFNVNHFIVSQVNPHVVPFLEKEEGAPTPEAQSHASAFAAGPGWLHSMASLAKGEAQHRLHVMAELGFFPNYCTKARSILSQRYSGDITIFPAISYSQFPKILSNPTPDFMKQAMICGERATWPKMSRIQNHCAIELALDDAVRHLRARVVFSPSEVDLRKNLVRPSSSHSESGRGRGRVTQGRQNLTRSINDLEQETRGRRPITLHLDVPTRNRIQSKPAFQTFAPPRASDSQLLQVPMQDILSSATEEDLVTSDSEDDDNASLSSIDSPPDPNDNDWPPHLFPSISQPATPNLGSRPFRGSSTQLAMTKTPSAVTQPSSPERIYKRLFHGPQKTTQTTNTPVETPSPHANKPNEGRRRESASGLQTDISGTRGMLLRRKKSLNSLLPSRLQRKSKKTADVLDYPTESDLS</sequence>
<feature type="domain" description="PNPLA" evidence="7">
    <location>
        <begin position="287"/>
        <end position="483"/>
    </location>
</feature>
<keyword evidence="4 5" id="KW-0443">Lipid metabolism</keyword>
<feature type="region of interest" description="Disordered" evidence="6">
    <location>
        <begin position="731"/>
        <end position="896"/>
    </location>
</feature>
<dbReference type="GO" id="GO:0004806">
    <property type="term" value="F:triacylglycerol lipase activity"/>
    <property type="evidence" value="ECO:0007669"/>
    <property type="project" value="InterPro"/>
</dbReference>
<feature type="compositionally biased region" description="Polar residues" evidence="6">
    <location>
        <begin position="770"/>
        <end position="779"/>
    </location>
</feature>
<dbReference type="PANTHER" id="PTHR14226:SF10">
    <property type="entry name" value="TRIACYLGLYCEROL LIPASE 4-RELATED"/>
    <property type="match status" value="1"/>
</dbReference>
<feature type="compositionally biased region" description="Polar residues" evidence="6">
    <location>
        <begin position="786"/>
        <end position="805"/>
    </location>
</feature>
<evidence type="ECO:0000256" key="3">
    <source>
        <dbReference type="ARBA" id="ARBA00022963"/>
    </source>
</evidence>
<feature type="short sequence motif" description="GXSXG" evidence="5">
    <location>
        <begin position="318"/>
        <end position="322"/>
    </location>
</feature>
<feature type="active site" description="Proton acceptor" evidence="5">
    <location>
        <position position="470"/>
    </location>
</feature>
<dbReference type="OrthoDB" id="10049244at2759"/>
<feature type="region of interest" description="Disordered" evidence="6">
    <location>
        <begin position="82"/>
        <end position="101"/>
    </location>
</feature>
<feature type="active site" description="Nucleophile" evidence="5">
    <location>
        <position position="320"/>
    </location>
</feature>
<feature type="short sequence motif" description="GXGXXG" evidence="5">
    <location>
        <begin position="291"/>
        <end position="296"/>
    </location>
</feature>
<keyword evidence="2 5" id="KW-0378">Hydrolase</keyword>